<dbReference type="Proteomes" id="UP000239759">
    <property type="component" value="Unassembled WGS sequence"/>
</dbReference>
<reference evidence="2 3" key="1">
    <citation type="submission" date="2018-02" db="EMBL/GenBank/DDBJ databases">
        <title>Comparative analysis of genomes of three Brevibacillus laterosporus strains producers of potent antimicrobials isolated from silage.</title>
        <authorList>
            <person name="Kojic M."/>
            <person name="Miljkovic M."/>
            <person name="Studholme D."/>
            <person name="Filipic B."/>
        </authorList>
    </citation>
    <scope>NUCLEOTIDE SEQUENCE [LARGE SCALE GENOMIC DNA]</scope>
    <source>
        <strain evidence="2 3">BGSP11</strain>
    </source>
</reference>
<evidence type="ECO:0000313" key="1">
    <source>
        <dbReference type="EMBL" id="MCZ0806347.1"/>
    </source>
</evidence>
<dbReference type="RefSeq" id="WP_104031260.1">
    <property type="nucleotide sequence ID" value="NZ_JANSGW010000006.1"/>
</dbReference>
<reference evidence="1" key="2">
    <citation type="submission" date="2022-09" db="EMBL/GenBank/DDBJ databases">
        <title>Genome analysis and characterization of larvicidal activity of Brevibacillus strains.</title>
        <authorList>
            <person name="Patrusheva E.V."/>
            <person name="Izotova A.O."/>
            <person name="Toshchakov S.V."/>
            <person name="Sineoky S.P."/>
        </authorList>
    </citation>
    <scope>NUCLEOTIDE SEQUENCE</scope>
    <source>
        <strain evidence="1">VKPM_B-13247</strain>
    </source>
</reference>
<sequence length="139" mass="16227">MSQPAVPLEWQEHVRESILFGLLFKVAMVDQQTLRQIPLSLSYVHLLDHLSRWAERRHHYLRRALLDRGCEVIGTQTKGGLYRVQVRLNGYVHELRYSPELLRAECQARVQQWLTGEKQPDDVGKDSTSRGLVKNQRLI</sequence>
<proteinExistence type="predicted"/>
<protein>
    <submittedName>
        <fullName evidence="2">Uncharacterized protein</fullName>
    </submittedName>
</protein>
<evidence type="ECO:0000313" key="3">
    <source>
        <dbReference type="Proteomes" id="UP000239759"/>
    </source>
</evidence>
<comment type="caution">
    <text evidence="2">The sequence shown here is derived from an EMBL/GenBank/DDBJ whole genome shotgun (WGS) entry which is preliminary data.</text>
</comment>
<organism evidence="2 3">
    <name type="scientific">Brevibacillus laterosporus</name>
    <name type="common">Bacillus laterosporus</name>
    <dbReference type="NCBI Taxonomy" id="1465"/>
    <lineage>
        <taxon>Bacteria</taxon>
        <taxon>Bacillati</taxon>
        <taxon>Bacillota</taxon>
        <taxon>Bacilli</taxon>
        <taxon>Bacillales</taxon>
        <taxon>Paenibacillaceae</taxon>
        <taxon>Brevibacillus</taxon>
    </lineage>
</organism>
<accession>A0AAP8QEU4</accession>
<evidence type="ECO:0000313" key="2">
    <source>
        <dbReference type="EMBL" id="PPB08505.1"/>
    </source>
</evidence>
<dbReference type="Proteomes" id="UP001077662">
    <property type="component" value="Unassembled WGS sequence"/>
</dbReference>
<dbReference type="AlphaFoldDB" id="A0AAP8QEU4"/>
<dbReference type="InterPro" id="IPR058600">
    <property type="entry name" value="YhjD-like"/>
</dbReference>
<gene>
    <name evidence="2" type="ORF">C4A77_06710</name>
    <name evidence="1" type="ORF">O0554_05345</name>
</gene>
<dbReference type="EMBL" id="JAPTNE010000006">
    <property type="protein sequence ID" value="MCZ0806347.1"/>
    <property type="molecule type" value="Genomic_DNA"/>
</dbReference>
<dbReference type="EMBL" id="PRKQ01000006">
    <property type="protein sequence ID" value="PPB08505.1"/>
    <property type="molecule type" value="Genomic_DNA"/>
</dbReference>
<name>A0AAP8QEU4_BRELA</name>
<dbReference type="Pfam" id="PF26325">
    <property type="entry name" value="YhjD"/>
    <property type="match status" value="1"/>
</dbReference>